<dbReference type="Pfam" id="PF00672">
    <property type="entry name" value="HAMP"/>
    <property type="match status" value="1"/>
</dbReference>
<keyword evidence="9 17" id="KW-0418">Kinase</keyword>
<dbReference type="SUPFAM" id="SSF47384">
    <property type="entry name" value="Homodimeric domain of signal transducing histidine kinase"/>
    <property type="match status" value="1"/>
</dbReference>
<dbReference type="SUPFAM" id="SSF55874">
    <property type="entry name" value="ATPase domain of HSP90 chaperone/DNA topoisomerase II/histidine kinase"/>
    <property type="match status" value="1"/>
</dbReference>
<dbReference type="FunFam" id="1.10.287.130:FF:000001">
    <property type="entry name" value="Two-component sensor histidine kinase"/>
    <property type="match status" value="1"/>
</dbReference>
<evidence type="ECO:0000256" key="5">
    <source>
        <dbReference type="ARBA" id="ARBA00022553"/>
    </source>
</evidence>
<keyword evidence="12" id="KW-0902">Two-component regulatory system</keyword>
<dbReference type="RefSeq" id="WP_131012800.1">
    <property type="nucleotide sequence ID" value="NZ_SIRE01000005.1"/>
</dbReference>
<organism evidence="17 18">
    <name type="scientific">Paenibacillus thalictri</name>
    <dbReference type="NCBI Taxonomy" id="2527873"/>
    <lineage>
        <taxon>Bacteria</taxon>
        <taxon>Bacillati</taxon>
        <taxon>Bacillota</taxon>
        <taxon>Bacilli</taxon>
        <taxon>Bacillales</taxon>
        <taxon>Paenibacillaceae</taxon>
        <taxon>Paenibacillus</taxon>
    </lineage>
</organism>
<dbReference type="SMART" id="SM00387">
    <property type="entry name" value="HATPase_c"/>
    <property type="match status" value="1"/>
</dbReference>
<dbReference type="SMART" id="SM00304">
    <property type="entry name" value="HAMP"/>
    <property type="match status" value="1"/>
</dbReference>
<keyword evidence="11 14" id="KW-1133">Transmembrane helix</keyword>
<dbReference type="CDD" id="cd06225">
    <property type="entry name" value="HAMP"/>
    <property type="match status" value="1"/>
</dbReference>
<dbReference type="CDD" id="cd00082">
    <property type="entry name" value="HisKA"/>
    <property type="match status" value="1"/>
</dbReference>
<keyword evidence="7 14" id="KW-0812">Transmembrane</keyword>
<dbReference type="EMBL" id="SIRE01000005">
    <property type="protein sequence ID" value="TBL80386.1"/>
    <property type="molecule type" value="Genomic_DNA"/>
</dbReference>
<dbReference type="Pfam" id="PF00512">
    <property type="entry name" value="HisKA"/>
    <property type="match status" value="1"/>
</dbReference>
<dbReference type="InterPro" id="IPR036097">
    <property type="entry name" value="HisK_dim/P_sf"/>
</dbReference>
<dbReference type="InterPro" id="IPR036890">
    <property type="entry name" value="HATPase_C_sf"/>
</dbReference>
<dbReference type="SUPFAM" id="SSF158472">
    <property type="entry name" value="HAMP domain-like"/>
    <property type="match status" value="1"/>
</dbReference>
<dbReference type="OrthoDB" id="9786919at2"/>
<dbReference type="GO" id="GO:0005524">
    <property type="term" value="F:ATP binding"/>
    <property type="evidence" value="ECO:0007669"/>
    <property type="project" value="UniProtKB-KW"/>
</dbReference>
<dbReference type="Gene3D" id="3.30.565.10">
    <property type="entry name" value="Histidine kinase-like ATPase, C-terminal domain"/>
    <property type="match status" value="1"/>
</dbReference>
<evidence type="ECO:0000256" key="8">
    <source>
        <dbReference type="ARBA" id="ARBA00022741"/>
    </source>
</evidence>
<evidence type="ECO:0000256" key="11">
    <source>
        <dbReference type="ARBA" id="ARBA00022989"/>
    </source>
</evidence>
<dbReference type="EC" id="2.7.13.3" evidence="3"/>
<comment type="caution">
    <text evidence="17">The sequence shown here is derived from an EMBL/GenBank/DDBJ whole genome shotgun (WGS) entry which is preliminary data.</text>
</comment>
<evidence type="ECO:0000256" key="7">
    <source>
        <dbReference type="ARBA" id="ARBA00022692"/>
    </source>
</evidence>
<evidence type="ECO:0000313" key="18">
    <source>
        <dbReference type="Proteomes" id="UP000293142"/>
    </source>
</evidence>
<comment type="catalytic activity">
    <reaction evidence="1">
        <text>ATP + protein L-histidine = ADP + protein N-phospho-L-histidine.</text>
        <dbReference type="EC" id="2.7.13.3"/>
    </reaction>
</comment>
<evidence type="ECO:0000256" key="1">
    <source>
        <dbReference type="ARBA" id="ARBA00000085"/>
    </source>
</evidence>
<keyword evidence="6" id="KW-0808">Transferase</keyword>
<accession>A0A4Q9DTW4</accession>
<protein>
    <recommendedName>
        <fullName evidence="3">histidine kinase</fullName>
        <ecNumber evidence="3">2.7.13.3</ecNumber>
    </recommendedName>
</protein>
<evidence type="ECO:0000259" key="15">
    <source>
        <dbReference type="PROSITE" id="PS50109"/>
    </source>
</evidence>
<evidence type="ECO:0000259" key="16">
    <source>
        <dbReference type="PROSITE" id="PS50885"/>
    </source>
</evidence>
<feature type="transmembrane region" description="Helical" evidence="14">
    <location>
        <begin position="148"/>
        <end position="174"/>
    </location>
</feature>
<dbReference type="PROSITE" id="PS50885">
    <property type="entry name" value="HAMP"/>
    <property type="match status" value="1"/>
</dbReference>
<dbReference type="PANTHER" id="PTHR45436">
    <property type="entry name" value="SENSOR HISTIDINE KINASE YKOH"/>
    <property type="match status" value="1"/>
</dbReference>
<dbReference type="InterPro" id="IPR003594">
    <property type="entry name" value="HATPase_dom"/>
</dbReference>
<evidence type="ECO:0000256" key="3">
    <source>
        <dbReference type="ARBA" id="ARBA00012438"/>
    </source>
</evidence>
<evidence type="ECO:0000256" key="4">
    <source>
        <dbReference type="ARBA" id="ARBA00022475"/>
    </source>
</evidence>
<dbReference type="Pfam" id="PF02518">
    <property type="entry name" value="HATPase_c"/>
    <property type="match status" value="1"/>
</dbReference>
<sequence length="454" mass="51786">MSLKFRLIMLTSIWLILIVAFFNIFIYFFFVRMSMLSESRVLWNKAQIILRNPDVHLPDYWSNKKLLNEFSEPNTLIRLIGSDRIVHNQIATNDDLVQHPAVYRTSYHWESERSSAGRLLYVQVPIYDDDKQVGQLEIGRALNVLNDYITVLATALTLTSVGILLFSVVGGLIYSRFIFRPIHELANTMQEIQHKGAFAKLNPDLTRKNDELGRLGYTFNEMIDRLQENDKLQKQFVADASHELRTPLTVIESYVSLLGRWGWSDAAIRKEALEAISSETARLKSLTGSLLQLAQAHKEDKPEKQPTRLTPLLTSISRHLSVTFRRHIELSEPSEDVVLRIDPEQIRQLVIILLDNAIKYSSDDIALEWYRAQHSVVIRVIDKGIGIAEDELPHIFERFYRVDKARSRQTGGSGLGLSIAKRIAELHGGTIQAESVKGQGTQLTVTLPTEIELM</sequence>
<dbReference type="FunFam" id="3.30.565.10:FF:000006">
    <property type="entry name" value="Sensor histidine kinase WalK"/>
    <property type="match status" value="1"/>
</dbReference>
<keyword evidence="4" id="KW-1003">Cell membrane</keyword>
<evidence type="ECO:0000256" key="2">
    <source>
        <dbReference type="ARBA" id="ARBA00004651"/>
    </source>
</evidence>
<dbReference type="CDD" id="cd00075">
    <property type="entry name" value="HATPase"/>
    <property type="match status" value="1"/>
</dbReference>
<keyword evidence="8" id="KW-0547">Nucleotide-binding</keyword>
<feature type="domain" description="Histidine kinase" evidence="15">
    <location>
        <begin position="239"/>
        <end position="451"/>
    </location>
</feature>
<evidence type="ECO:0000313" key="17">
    <source>
        <dbReference type="EMBL" id="TBL80386.1"/>
    </source>
</evidence>
<dbReference type="GO" id="GO:0005886">
    <property type="term" value="C:plasma membrane"/>
    <property type="evidence" value="ECO:0007669"/>
    <property type="project" value="UniProtKB-SubCell"/>
</dbReference>
<dbReference type="InterPro" id="IPR003661">
    <property type="entry name" value="HisK_dim/P_dom"/>
</dbReference>
<dbReference type="PRINTS" id="PR00344">
    <property type="entry name" value="BCTRLSENSOR"/>
</dbReference>
<feature type="transmembrane region" description="Helical" evidence="14">
    <location>
        <begin position="7"/>
        <end position="30"/>
    </location>
</feature>
<dbReference type="InterPro" id="IPR050428">
    <property type="entry name" value="TCS_sensor_his_kinase"/>
</dbReference>
<feature type="domain" description="HAMP" evidence="16">
    <location>
        <begin position="176"/>
        <end position="231"/>
    </location>
</feature>
<reference evidence="17 18" key="1">
    <citation type="submission" date="2019-02" db="EMBL/GenBank/DDBJ databases">
        <title>Paenibacillus sp. nov., isolated from surface-sterilized tissue of Thalictrum simplex L.</title>
        <authorList>
            <person name="Tuo L."/>
        </authorList>
    </citation>
    <scope>NUCLEOTIDE SEQUENCE [LARGE SCALE GENOMIC DNA]</scope>
    <source>
        <strain evidence="17 18">N2SHLJ1</strain>
    </source>
</reference>
<gene>
    <name evidence="17" type="ORF">EYB31_08190</name>
</gene>
<dbReference type="GO" id="GO:0000155">
    <property type="term" value="F:phosphorelay sensor kinase activity"/>
    <property type="evidence" value="ECO:0007669"/>
    <property type="project" value="InterPro"/>
</dbReference>
<keyword evidence="18" id="KW-1185">Reference proteome</keyword>
<evidence type="ECO:0000256" key="13">
    <source>
        <dbReference type="ARBA" id="ARBA00023136"/>
    </source>
</evidence>
<dbReference type="AlphaFoldDB" id="A0A4Q9DTW4"/>
<comment type="subcellular location">
    <subcellularLocation>
        <location evidence="2">Cell membrane</location>
        <topology evidence="2">Multi-pass membrane protein</topology>
    </subcellularLocation>
</comment>
<dbReference type="InterPro" id="IPR004358">
    <property type="entry name" value="Sig_transdc_His_kin-like_C"/>
</dbReference>
<evidence type="ECO:0000256" key="12">
    <source>
        <dbReference type="ARBA" id="ARBA00023012"/>
    </source>
</evidence>
<keyword evidence="5" id="KW-0597">Phosphoprotein</keyword>
<name>A0A4Q9DTW4_9BACL</name>
<dbReference type="Gene3D" id="6.10.340.10">
    <property type="match status" value="1"/>
</dbReference>
<dbReference type="InterPro" id="IPR005467">
    <property type="entry name" value="His_kinase_dom"/>
</dbReference>
<evidence type="ECO:0000256" key="14">
    <source>
        <dbReference type="SAM" id="Phobius"/>
    </source>
</evidence>
<dbReference type="SMART" id="SM00388">
    <property type="entry name" value="HisKA"/>
    <property type="match status" value="1"/>
</dbReference>
<evidence type="ECO:0000256" key="10">
    <source>
        <dbReference type="ARBA" id="ARBA00022840"/>
    </source>
</evidence>
<dbReference type="Proteomes" id="UP000293142">
    <property type="component" value="Unassembled WGS sequence"/>
</dbReference>
<dbReference type="PROSITE" id="PS50109">
    <property type="entry name" value="HIS_KIN"/>
    <property type="match status" value="1"/>
</dbReference>
<dbReference type="PANTHER" id="PTHR45436:SF5">
    <property type="entry name" value="SENSOR HISTIDINE KINASE TRCS"/>
    <property type="match status" value="1"/>
</dbReference>
<keyword evidence="13 14" id="KW-0472">Membrane</keyword>
<evidence type="ECO:0000256" key="6">
    <source>
        <dbReference type="ARBA" id="ARBA00022679"/>
    </source>
</evidence>
<dbReference type="Gene3D" id="1.10.287.130">
    <property type="match status" value="1"/>
</dbReference>
<keyword evidence="10" id="KW-0067">ATP-binding</keyword>
<proteinExistence type="predicted"/>
<dbReference type="InterPro" id="IPR003660">
    <property type="entry name" value="HAMP_dom"/>
</dbReference>
<evidence type="ECO:0000256" key="9">
    <source>
        <dbReference type="ARBA" id="ARBA00022777"/>
    </source>
</evidence>